<organism evidence="1 2">
    <name type="scientific">Bacillus toyonensis</name>
    <dbReference type="NCBI Taxonomy" id="155322"/>
    <lineage>
        <taxon>Bacteria</taxon>
        <taxon>Bacillati</taxon>
        <taxon>Bacillota</taxon>
        <taxon>Bacilli</taxon>
        <taxon>Bacillales</taxon>
        <taxon>Bacillaceae</taxon>
        <taxon>Bacillus</taxon>
        <taxon>Bacillus cereus group</taxon>
    </lineage>
</organism>
<evidence type="ECO:0000313" key="2">
    <source>
        <dbReference type="Proteomes" id="UP000220841"/>
    </source>
</evidence>
<dbReference type="Proteomes" id="UP000220841">
    <property type="component" value="Unassembled WGS sequence"/>
</dbReference>
<protein>
    <submittedName>
        <fullName evidence="1">Uncharacterized protein</fullName>
    </submittedName>
</protein>
<sequence>MAKDEDKLKDLYTKAAGLDENLPGDLLQKLKTYGDILSLTGKLHAAALNDWKMAEAIRKETISKCFTYNPSGTAKEREMQAEFAASEHRKVEAQAEASCMRWRNAYNSTTEIINILKIQLRDMKDLNSGGV</sequence>
<proteinExistence type="predicted"/>
<dbReference type="EMBL" id="NUBY01000015">
    <property type="protein sequence ID" value="PEQ09138.1"/>
    <property type="molecule type" value="Genomic_DNA"/>
</dbReference>
<name>A0A2A8HJH5_9BACI</name>
<accession>A0A2A8HJH5</accession>
<evidence type="ECO:0000313" key="1">
    <source>
        <dbReference type="EMBL" id="PEQ09138.1"/>
    </source>
</evidence>
<comment type="caution">
    <text evidence="1">The sequence shown here is derived from an EMBL/GenBank/DDBJ whole genome shotgun (WGS) entry which is preliminary data.</text>
</comment>
<dbReference type="AlphaFoldDB" id="A0A2A8HJH5"/>
<gene>
    <name evidence="1" type="ORF">CN585_05640</name>
</gene>
<reference evidence="1 2" key="1">
    <citation type="submission" date="2017-09" db="EMBL/GenBank/DDBJ databases">
        <title>Large-scale bioinformatics analysis of Bacillus genomes uncovers conserved roles of natural products in bacterial physiology.</title>
        <authorList>
            <consortium name="Agbiome Team Llc"/>
            <person name="Bleich R.M."/>
            <person name="Grubbs K.J."/>
            <person name="Santa Maria K.C."/>
            <person name="Allen S.E."/>
            <person name="Farag S."/>
            <person name="Shank E.A."/>
            <person name="Bowers A."/>
        </authorList>
    </citation>
    <scope>NUCLEOTIDE SEQUENCE [LARGE SCALE GENOMIC DNA]</scope>
    <source>
        <strain evidence="1 2">AFS021349</strain>
    </source>
</reference>
<dbReference type="RefSeq" id="WP_098225961.1">
    <property type="nucleotide sequence ID" value="NZ_NUBY01000015.1"/>
</dbReference>